<dbReference type="InterPro" id="IPR007215">
    <property type="entry name" value="Sulphur_relay_TusB/DsrH"/>
</dbReference>
<name>A0ABZ0GSN4_9GAMM</name>
<reference evidence="1 2" key="1">
    <citation type="submission" date="2023-09" db="EMBL/GenBank/DDBJ databases">
        <authorList>
            <person name="Qi X."/>
        </authorList>
    </citation>
    <scope>NUCLEOTIDE SEQUENCE [LARGE SCALE GENOMIC DNA]</scope>
    <source>
        <strain evidence="1 2">S1-1</strain>
    </source>
</reference>
<dbReference type="RefSeq" id="WP_348397131.1">
    <property type="nucleotide sequence ID" value="NZ_CP136600.1"/>
</dbReference>
<dbReference type="Proteomes" id="UP001301442">
    <property type="component" value="Chromosome"/>
</dbReference>
<dbReference type="Pfam" id="PF04077">
    <property type="entry name" value="DsrH"/>
    <property type="match status" value="1"/>
</dbReference>
<organism evidence="1 2">
    <name type="scientific">Thalassotalea fonticola</name>
    <dbReference type="NCBI Taxonomy" id="3065649"/>
    <lineage>
        <taxon>Bacteria</taxon>
        <taxon>Pseudomonadati</taxon>
        <taxon>Pseudomonadota</taxon>
        <taxon>Gammaproteobacteria</taxon>
        <taxon>Alteromonadales</taxon>
        <taxon>Colwelliaceae</taxon>
        <taxon>Thalassotalea</taxon>
    </lineage>
</organism>
<keyword evidence="2" id="KW-1185">Reference proteome</keyword>
<dbReference type="Gene3D" id="3.40.1260.10">
    <property type="entry name" value="DsrEFH-like"/>
    <property type="match status" value="1"/>
</dbReference>
<evidence type="ECO:0000313" key="1">
    <source>
        <dbReference type="EMBL" id="WOH38361.1"/>
    </source>
</evidence>
<dbReference type="InterPro" id="IPR027396">
    <property type="entry name" value="DsrEFH-like"/>
</dbReference>
<gene>
    <name evidence="1" type="primary">tusB</name>
    <name evidence="1" type="ORF">RI844_03755</name>
</gene>
<dbReference type="NCBIfam" id="TIGR03011">
    <property type="entry name" value="sulf_tusB_dsrH"/>
    <property type="match status" value="1"/>
</dbReference>
<dbReference type="SUPFAM" id="SSF75169">
    <property type="entry name" value="DsrEFH-like"/>
    <property type="match status" value="1"/>
</dbReference>
<protein>
    <submittedName>
        <fullName evidence="1">Sulfurtransferase complex subunit TusB</fullName>
    </submittedName>
</protein>
<proteinExistence type="predicted"/>
<dbReference type="EMBL" id="CP136600">
    <property type="protein sequence ID" value="WOH38361.1"/>
    <property type="molecule type" value="Genomic_DNA"/>
</dbReference>
<evidence type="ECO:0000313" key="2">
    <source>
        <dbReference type="Proteomes" id="UP001301442"/>
    </source>
</evidence>
<accession>A0ABZ0GSN4</accession>
<dbReference type="PANTHER" id="PTHR37526">
    <property type="entry name" value="PROTEIN TUSB"/>
    <property type="match status" value="1"/>
</dbReference>
<dbReference type="PANTHER" id="PTHR37526:SF1">
    <property type="entry name" value="PROTEIN TUSB"/>
    <property type="match status" value="1"/>
</dbReference>
<sequence>MAILHIVRNSAFNDNKLNLCLNVISGKDTLFLMDDGVYNIAHPKLMIRQDSLTVYALNDHIQARGIDIGTSNITLANLKDLVLLSDEAAKVITWQ</sequence>